<reference evidence="1 2" key="1">
    <citation type="submission" date="2019-03" db="EMBL/GenBank/DDBJ databases">
        <title>Ramlibacter sp. 18x22-1, whole genome shotgun sequence.</title>
        <authorList>
            <person name="Zhang X."/>
            <person name="Feng G."/>
            <person name="Zhu H."/>
        </authorList>
    </citation>
    <scope>NUCLEOTIDE SEQUENCE [LARGE SCALE GENOMIC DNA]</scope>
    <source>
        <strain evidence="1 2">18x22-1</strain>
    </source>
</reference>
<evidence type="ECO:0000313" key="1">
    <source>
        <dbReference type="EMBL" id="TFY96164.1"/>
    </source>
</evidence>
<dbReference type="RefSeq" id="WP_135251781.1">
    <property type="nucleotide sequence ID" value="NZ_SMLK01000015.1"/>
</dbReference>
<dbReference type="Proteomes" id="UP000297839">
    <property type="component" value="Unassembled WGS sequence"/>
</dbReference>
<proteinExistence type="predicted"/>
<evidence type="ECO:0000313" key="2">
    <source>
        <dbReference type="Proteomes" id="UP000297839"/>
    </source>
</evidence>
<keyword evidence="2" id="KW-1185">Reference proteome</keyword>
<dbReference type="OrthoDB" id="7866626at2"/>
<organism evidence="1 2">
    <name type="scientific">Ramlibacter humi</name>
    <dbReference type="NCBI Taxonomy" id="2530451"/>
    <lineage>
        <taxon>Bacteria</taxon>
        <taxon>Pseudomonadati</taxon>
        <taxon>Pseudomonadota</taxon>
        <taxon>Betaproteobacteria</taxon>
        <taxon>Burkholderiales</taxon>
        <taxon>Comamonadaceae</taxon>
        <taxon>Ramlibacter</taxon>
    </lineage>
</organism>
<protein>
    <submittedName>
        <fullName evidence="1">Uncharacterized protein</fullName>
    </submittedName>
</protein>
<comment type="caution">
    <text evidence="1">The sequence shown here is derived from an EMBL/GenBank/DDBJ whole genome shotgun (WGS) entry which is preliminary data.</text>
</comment>
<dbReference type="AlphaFoldDB" id="A0A4Z0BDH6"/>
<gene>
    <name evidence="1" type="ORF">EZ216_21100</name>
</gene>
<dbReference type="EMBL" id="SMLK01000015">
    <property type="protein sequence ID" value="TFY96164.1"/>
    <property type="molecule type" value="Genomic_DNA"/>
</dbReference>
<sequence length="192" mass="21160">MPLEKPPLKRLALVVLAIVPALAWALVKPVRVIAPEWAGVTCTTTTVCVDDTSKSAEAAALYAQAVQFVDAKVSRIPGHPRVTFCSSQACADHFGLGARSAVTVGTFGTVIGPRAWKPYYVRHELIHYLQAREFGVLRLLAKPSWFVEGMAYGLSEDPRVPLSQPFEGYRSDFLAWYRSVGKDRLWAEGSRL</sequence>
<name>A0A4Z0BDH6_9BURK</name>
<accession>A0A4Z0BDH6</accession>